<dbReference type="EMBL" id="CP047423">
    <property type="protein sequence ID" value="QPD05116.1"/>
    <property type="molecule type" value="Genomic_DNA"/>
</dbReference>
<accession>A0A7S8J0A0</accession>
<keyword evidence="1" id="KW-0472">Membrane</keyword>
<proteinExistence type="predicted"/>
<reference evidence="2 3" key="1">
    <citation type="journal article" date="2020" name="ISME J.">
        <title>Enrichment and physiological characterization of a novel comammox Nitrospira indicates ammonium inhibition of complete nitrification.</title>
        <authorList>
            <person name="Sakoula D."/>
            <person name="Koch H."/>
            <person name="Frank J."/>
            <person name="Jetten M.S.M."/>
            <person name="van Kessel M.A.H.J."/>
            <person name="Lucker S."/>
        </authorList>
    </citation>
    <scope>NUCLEOTIDE SEQUENCE [LARGE SCALE GENOMIC DNA]</scope>
    <source>
        <strain evidence="2">Comreactor17</strain>
    </source>
</reference>
<sequence>MSKWGDFWRTMSTELFLLAYVIAWVTVLLMTHMWAQ</sequence>
<dbReference type="AlphaFoldDB" id="A0A7S8J0A0"/>
<protein>
    <submittedName>
        <fullName evidence="2">Uncharacterized protein</fullName>
    </submittedName>
</protein>
<keyword evidence="1" id="KW-0812">Transmembrane</keyword>
<organism evidence="2 3">
    <name type="scientific">Candidatus Nitrospira kreftii</name>
    <dbReference type="NCBI Taxonomy" id="2652173"/>
    <lineage>
        <taxon>Bacteria</taxon>
        <taxon>Pseudomonadati</taxon>
        <taxon>Nitrospirota</taxon>
        <taxon>Nitrospiria</taxon>
        <taxon>Nitrospirales</taxon>
        <taxon>Nitrospiraceae</taxon>
        <taxon>Nitrospira</taxon>
    </lineage>
</organism>
<gene>
    <name evidence="2" type="ORF">Nkreftii_002890</name>
</gene>
<evidence type="ECO:0000313" key="2">
    <source>
        <dbReference type="EMBL" id="QPD05116.1"/>
    </source>
</evidence>
<feature type="transmembrane region" description="Helical" evidence="1">
    <location>
        <begin position="15"/>
        <end position="35"/>
    </location>
</feature>
<evidence type="ECO:0000313" key="3">
    <source>
        <dbReference type="Proteomes" id="UP000593737"/>
    </source>
</evidence>
<dbReference type="Proteomes" id="UP000593737">
    <property type="component" value="Chromosome"/>
</dbReference>
<name>A0A7S8J0A0_9BACT</name>
<keyword evidence="1" id="KW-1133">Transmembrane helix</keyword>
<dbReference type="KEGG" id="nkf:Nkreftii_002890"/>
<evidence type="ECO:0000256" key="1">
    <source>
        <dbReference type="SAM" id="Phobius"/>
    </source>
</evidence>